<dbReference type="PANTHER" id="PTHR40446">
    <property type="entry name" value="N-ACETYLGLUCOSAMINE-1-PHOSPHODIESTER ALPHA-N-ACETYLGLUCOSAMINIDASE"/>
    <property type="match status" value="1"/>
</dbReference>
<dbReference type="PANTHER" id="PTHR40446:SF2">
    <property type="entry name" value="N-ACETYLGLUCOSAMINE-1-PHOSPHODIESTER ALPHA-N-ACETYLGLUCOSAMINIDASE"/>
    <property type="match status" value="1"/>
</dbReference>
<dbReference type="InterPro" id="IPR018711">
    <property type="entry name" value="NAGPA"/>
</dbReference>
<feature type="domain" description="Phosphodiester glycosidase" evidence="1">
    <location>
        <begin position="78"/>
        <end position="288"/>
    </location>
</feature>
<name>A0A507R1Q1_MONPU</name>
<keyword evidence="3" id="KW-1185">Reference proteome</keyword>
<dbReference type="EMBL" id="VIFY01000011">
    <property type="protein sequence ID" value="TQB76223.1"/>
    <property type="molecule type" value="Genomic_DNA"/>
</dbReference>
<proteinExistence type="predicted"/>
<evidence type="ECO:0000259" key="1">
    <source>
        <dbReference type="Pfam" id="PF09992"/>
    </source>
</evidence>
<reference evidence="2 3" key="1">
    <citation type="submission" date="2019-06" db="EMBL/GenBank/DDBJ databases">
        <title>Wine fermentation using esterase from Monascus purpureus.</title>
        <authorList>
            <person name="Geng C."/>
            <person name="Zhang Y."/>
        </authorList>
    </citation>
    <scope>NUCLEOTIDE SEQUENCE [LARGE SCALE GENOMIC DNA]</scope>
    <source>
        <strain evidence="2">HQ1</strain>
    </source>
</reference>
<evidence type="ECO:0000313" key="3">
    <source>
        <dbReference type="Proteomes" id="UP000319663"/>
    </source>
</evidence>
<organism evidence="2 3">
    <name type="scientific">Monascus purpureus</name>
    <name type="common">Red mold</name>
    <name type="synonym">Monascus anka</name>
    <dbReference type="NCBI Taxonomy" id="5098"/>
    <lineage>
        <taxon>Eukaryota</taxon>
        <taxon>Fungi</taxon>
        <taxon>Dikarya</taxon>
        <taxon>Ascomycota</taxon>
        <taxon>Pezizomycotina</taxon>
        <taxon>Eurotiomycetes</taxon>
        <taxon>Eurotiomycetidae</taxon>
        <taxon>Eurotiales</taxon>
        <taxon>Aspergillaceae</taxon>
        <taxon>Monascus</taxon>
    </lineage>
</organism>
<dbReference type="AlphaFoldDB" id="A0A507R1Q1"/>
<comment type="caution">
    <text evidence="2">The sequence shown here is derived from an EMBL/GenBank/DDBJ whole genome shotgun (WGS) entry which is preliminary data.</text>
</comment>
<evidence type="ECO:0000313" key="2">
    <source>
        <dbReference type="EMBL" id="TQB76223.1"/>
    </source>
</evidence>
<dbReference type="STRING" id="5098.A0A507R1Q1"/>
<dbReference type="Proteomes" id="UP000319663">
    <property type="component" value="Unassembled WGS sequence"/>
</dbReference>
<protein>
    <recommendedName>
        <fullName evidence="1">Phosphodiester glycosidase domain-containing protein</fullName>
    </recommendedName>
</protein>
<dbReference type="GO" id="GO:0033299">
    <property type="term" value="P:secretion of lysosomal enzymes"/>
    <property type="evidence" value="ECO:0007669"/>
    <property type="project" value="TreeGrafter"/>
</dbReference>
<sequence>MSGFVRIPVYNTANLVGSELLPTARVINKLLDDVDGVQRPVKGYFVTAVDSTMFSIYPPIQGCGYGVTTTSAEARYRGCSVAMNLGFFDISNKTHPHCLGGVVSDNVLIEHDTTGNVHFGLTSDGNWFIGYVDNKFLAKHTLKSVADRCDSTGPCADDVDSPWYFRSLASGVVQLVNEGQNYVNQSKGTGNDVFATEASGRTALGVMQDGRLGMVQIDGRTGVDGIDLFTLADMMIKLGFQYAINVDGGGSSTTAINGVLASLPSDVCTDDTAGYFGCERQVSTIACIHASPQQFLSI</sequence>
<dbReference type="Pfam" id="PF09992">
    <property type="entry name" value="NAGPA"/>
    <property type="match status" value="1"/>
</dbReference>
<accession>A0A507R1Q1</accession>
<gene>
    <name evidence="2" type="ORF">MPDQ_000530</name>
</gene>